<dbReference type="EMBL" id="DF977491">
    <property type="protein sequence ID" value="GAP90267.1"/>
    <property type="molecule type" value="Genomic_DNA"/>
</dbReference>
<dbReference type="PANTHER" id="PTHR43591:SF96">
    <property type="entry name" value="PUTATIVE-RELATED"/>
    <property type="match status" value="1"/>
</dbReference>
<organism evidence="2">
    <name type="scientific">Rosellinia necatrix</name>
    <name type="common">White root-rot fungus</name>
    <dbReference type="NCBI Taxonomy" id="77044"/>
    <lineage>
        <taxon>Eukaryota</taxon>
        <taxon>Fungi</taxon>
        <taxon>Dikarya</taxon>
        <taxon>Ascomycota</taxon>
        <taxon>Pezizomycotina</taxon>
        <taxon>Sordariomycetes</taxon>
        <taxon>Xylariomycetidae</taxon>
        <taxon>Xylariales</taxon>
        <taxon>Xylariaceae</taxon>
        <taxon>Rosellinia</taxon>
    </lineage>
</organism>
<dbReference type="GO" id="GO:0008168">
    <property type="term" value="F:methyltransferase activity"/>
    <property type="evidence" value="ECO:0007669"/>
    <property type="project" value="UniProtKB-KW"/>
</dbReference>
<accession>A0A1W2TPE6</accession>
<dbReference type="OrthoDB" id="417697at2759"/>
<keyword evidence="2" id="KW-0489">Methyltransferase</keyword>
<dbReference type="Pfam" id="PF13489">
    <property type="entry name" value="Methyltransf_23"/>
    <property type="match status" value="1"/>
</dbReference>
<reference evidence="2" key="1">
    <citation type="submission" date="2016-03" db="EMBL/GenBank/DDBJ databases">
        <title>Draft genome sequence of Rosellinia necatrix.</title>
        <authorList>
            <person name="Kanematsu S."/>
        </authorList>
    </citation>
    <scope>NUCLEOTIDE SEQUENCE [LARGE SCALE GENOMIC DNA]</scope>
    <source>
        <strain evidence="2">W97</strain>
    </source>
</reference>
<protein>
    <submittedName>
        <fullName evidence="2">Putative umta methyltransferase family protein</fullName>
    </submittedName>
</protein>
<evidence type="ECO:0000313" key="2">
    <source>
        <dbReference type="EMBL" id="GAP90267.1"/>
    </source>
</evidence>
<dbReference type="AlphaFoldDB" id="A0A1W2TPE6"/>
<dbReference type="Proteomes" id="UP000054516">
    <property type="component" value="Unassembled WGS sequence"/>
</dbReference>
<dbReference type="SUPFAM" id="SSF53335">
    <property type="entry name" value="S-adenosyl-L-methionine-dependent methyltransferases"/>
    <property type="match status" value="1"/>
</dbReference>
<evidence type="ECO:0000313" key="3">
    <source>
        <dbReference type="Proteomes" id="UP000054516"/>
    </source>
</evidence>
<comment type="similarity">
    <text evidence="1">Belongs to the methyltransferase superfamily. LaeA methyltransferase family.</text>
</comment>
<name>A0A1W2TPE6_ROSNE</name>
<evidence type="ECO:0000256" key="1">
    <source>
        <dbReference type="ARBA" id="ARBA00038158"/>
    </source>
</evidence>
<sequence>MIEPSTVDPSTVDSRRTNSDGYRLGRSYIAASRLNLQHFMWKDAQKFLLHPTIQADLRRKRESSQTGSKEPIRVADLATGTGLWIFDLAKSADVSGLDIRYHGFDISRALFPHAGWLPKNVVLSTSNLFEDPPEALQGQFDVVHVRLILSLIRSDSPKPIIQHIKKLLKPGGYLQWDELDPFSHYDVLTPASDSNPPSVTATFQRIKELADWSWVAKLPQTLLDEGFEEAIQGAHEPNSEMFKAWTYMDLCSAEELSLHWYGRDDEDGESWRRLIPKAYDEADESTGAILRVRPTVTIARRQLR</sequence>
<dbReference type="PANTHER" id="PTHR43591">
    <property type="entry name" value="METHYLTRANSFERASE"/>
    <property type="match status" value="1"/>
</dbReference>
<dbReference type="STRING" id="77044.A0A1W2TPE6"/>
<dbReference type="Gene3D" id="3.40.50.150">
    <property type="entry name" value="Vaccinia Virus protein VP39"/>
    <property type="match status" value="1"/>
</dbReference>
<keyword evidence="3" id="KW-1185">Reference proteome</keyword>
<proteinExistence type="inferred from homology"/>
<keyword evidence="2" id="KW-0808">Transferase</keyword>
<dbReference type="GO" id="GO:0032259">
    <property type="term" value="P:methylation"/>
    <property type="evidence" value="ECO:0007669"/>
    <property type="project" value="UniProtKB-KW"/>
</dbReference>
<dbReference type="InterPro" id="IPR029063">
    <property type="entry name" value="SAM-dependent_MTases_sf"/>
</dbReference>
<dbReference type="OMA" id="SNGRHDW"/>
<dbReference type="CDD" id="cd02440">
    <property type="entry name" value="AdoMet_MTases"/>
    <property type="match status" value="1"/>
</dbReference>
<gene>
    <name evidence="2" type="ORF">SAMD00023353_4600130</name>
</gene>